<dbReference type="PANTHER" id="PTHR43798:SF31">
    <property type="entry name" value="AB HYDROLASE SUPERFAMILY PROTEIN YCLE"/>
    <property type="match status" value="1"/>
</dbReference>
<comment type="caution">
    <text evidence="3">The sequence shown here is derived from an EMBL/GenBank/DDBJ whole genome shotgun (WGS) entry which is preliminary data.</text>
</comment>
<dbReference type="Proteomes" id="UP001203880">
    <property type="component" value="Unassembled WGS sequence"/>
</dbReference>
<dbReference type="GO" id="GO:0016787">
    <property type="term" value="F:hydrolase activity"/>
    <property type="evidence" value="ECO:0007669"/>
    <property type="project" value="UniProtKB-KW"/>
</dbReference>
<gene>
    <name evidence="3" type="ORF">M3P21_21510</name>
</gene>
<reference evidence="3" key="1">
    <citation type="submission" date="2022-05" db="EMBL/GenBank/DDBJ databases">
        <authorList>
            <person name="Park J.-S."/>
        </authorList>
    </citation>
    <scope>NUCLEOTIDE SEQUENCE</scope>
    <source>
        <strain evidence="3">2012CJ41-6</strain>
    </source>
</reference>
<dbReference type="InterPro" id="IPR000073">
    <property type="entry name" value="AB_hydrolase_1"/>
</dbReference>
<evidence type="ECO:0000259" key="2">
    <source>
        <dbReference type="Pfam" id="PF00561"/>
    </source>
</evidence>
<dbReference type="PRINTS" id="PR00111">
    <property type="entry name" value="ABHYDROLASE"/>
</dbReference>
<evidence type="ECO:0000313" key="3">
    <source>
        <dbReference type="EMBL" id="MCL6286092.1"/>
    </source>
</evidence>
<dbReference type="SUPFAM" id="SSF53474">
    <property type="entry name" value="alpha/beta-Hydrolases"/>
    <property type="match status" value="1"/>
</dbReference>
<organism evidence="3 4">
    <name type="scientific">Ruegeria spongiae</name>
    <dbReference type="NCBI Taxonomy" id="2942209"/>
    <lineage>
        <taxon>Bacteria</taxon>
        <taxon>Pseudomonadati</taxon>
        <taxon>Pseudomonadota</taxon>
        <taxon>Alphaproteobacteria</taxon>
        <taxon>Rhodobacterales</taxon>
        <taxon>Roseobacteraceae</taxon>
        <taxon>Ruegeria</taxon>
    </lineage>
</organism>
<feature type="domain" description="AB hydrolase-1" evidence="2">
    <location>
        <begin position="20"/>
        <end position="246"/>
    </location>
</feature>
<name>A0ABT0Q944_9RHOB</name>
<feature type="non-terminal residue" evidence="3">
    <location>
        <position position="261"/>
    </location>
</feature>
<dbReference type="InterPro" id="IPR050266">
    <property type="entry name" value="AB_hydrolase_sf"/>
</dbReference>
<dbReference type="Pfam" id="PF00561">
    <property type="entry name" value="Abhydrolase_1"/>
    <property type="match status" value="1"/>
</dbReference>
<sequence>MFERSHEVALNFQDKGDGDPVLMIHGVGSDLESWDGLLSYLSPDRRYIRFDLRGHGRSRQTPGPYTLQDFVHDAVALLDHCGIEQASLVGFSLGGLIAQAIALTHPRRVKNLSLISTVAGRSAEERQRVRQRADTLESEGADSHLADAVDRWFSDKFREANPTVLEARRRKSLENNPECYASAYRVLAENDLGPELSAIKCRTIISTGEHDIGSTPRMAEFIHRKIEGSTLHILPGLKHSLLLEAPDQLANIIDPFLSAQS</sequence>
<evidence type="ECO:0000256" key="1">
    <source>
        <dbReference type="ARBA" id="ARBA00022801"/>
    </source>
</evidence>
<evidence type="ECO:0000313" key="4">
    <source>
        <dbReference type="Proteomes" id="UP001203880"/>
    </source>
</evidence>
<dbReference type="PANTHER" id="PTHR43798">
    <property type="entry name" value="MONOACYLGLYCEROL LIPASE"/>
    <property type="match status" value="1"/>
</dbReference>
<dbReference type="RefSeq" id="WP_249713512.1">
    <property type="nucleotide sequence ID" value="NZ_JAMFMB010000052.1"/>
</dbReference>
<dbReference type="Gene3D" id="3.40.50.1820">
    <property type="entry name" value="alpha/beta hydrolase"/>
    <property type="match status" value="1"/>
</dbReference>
<accession>A0ABT0Q944</accession>
<dbReference type="InterPro" id="IPR029058">
    <property type="entry name" value="AB_hydrolase_fold"/>
</dbReference>
<proteinExistence type="predicted"/>
<protein>
    <submittedName>
        <fullName evidence="3">Alpha/beta hydrolase</fullName>
    </submittedName>
</protein>
<keyword evidence="4" id="KW-1185">Reference proteome</keyword>
<keyword evidence="1 3" id="KW-0378">Hydrolase</keyword>
<dbReference type="EMBL" id="JAMFMB010000052">
    <property type="protein sequence ID" value="MCL6286092.1"/>
    <property type="molecule type" value="Genomic_DNA"/>
</dbReference>